<gene>
    <name evidence="8" type="primary">LOC106475559</name>
</gene>
<dbReference type="Pfam" id="PF13855">
    <property type="entry name" value="LRR_8"/>
    <property type="match status" value="3"/>
</dbReference>
<feature type="domain" description="LRRCT" evidence="6">
    <location>
        <begin position="376"/>
        <end position="431"/>
    </location>
</feature>
<feature type="signal peptide" evidence="5">
    <location>
        <begin position="1"/>
        <end position="23"/>
    </location>
</feature>
<dbReference type="InterPro" id="IPR000483">
    <property type="entry name" value="Cys-rich_flank_reg_C"/>
</dbReference>
<protein>
    <submittedName>
        <fullName evidence="8">Leucine-rich repeats and immunoglobulin-like domains protein 2</fullName>
    </submittedName>
</protein>
<dbReference type="SMART" id="SM00369">
    <property type="entry name" value="LRR_TYP"/>
    <property type="match status" value="10"/>
</dbReference>
<proteinExistence type="predicted"/>
<keyword evidence="7" id="KW-1185">Reference proteome</keyword>
<keyword evidence="4" id="KW-0472">Membrane</keyword>
<dbReference type="PROSITE" id="PS51450">
    <property type="entry name" value="LRR"/>
    <property type="match status" value="3"/>
</dbReference>
<dbReference type="InterPro" id="IPR001611">
    <property type="entry name" value="Leu-rich_rpt"/>
</dbReference>
<evidence type="ECO:0000259" key="6">
    <source>
        <dbReference type="SMART" id="SM00082"/>
    </source>
</evidence>
<dbReference type="Gene3D" id="3.80.10.10">
    <property type="entry name" value="Ribonuclease Inhibitor"/>
    <property type="match status" value="3"/>
</dbReference>
<name>A0ABM1BZP4_LIMPO</name>
<organism evidence="7 8">
    <name type="scientific">Limulus polyphemus</name>
    <name type="common">Atlantic horseshoe crab</name>
    <dbReference type="NCBI Taxonomy" id="6850"/>
    <lineage>
        <taxon>Eukaryota</taxon>
        <taxon>Metazoa</taxon>
        <taxon>Ecdysozoa</taxon>
        <taxon>Arthropoda</taxon>
        <taxon>Chelicerata</taxon>
        <taxon>Merostomata</taxon>
        <taxon>Xiphosura</taxon>
        <taxon>Limulidae</taxon>
        <taxon>Limulus</taxon>
    </lineage>
</organism>
<feature type="transmembrane region" description="Helical" evidence="4">
    <location>
        <begin position="438"/>
        <end position="460"/>
    </location>
</feature>
<evidence type="ECO:0000256" key="5">
    <source>
        <dbReference type="SAM" id="SignalP"/>
    </source>
</evidence>
<dbReference type="PANTHER" id="PTHR24369">
    <property type="entry name" value="ANTIGEN BSP, PUTATIVE-RELATED"/>
    <property type="match status" value="1"/>
</dbReference>
<dbReference type="RefSeq" id="XP_013791695.1">
    <property type="nucleotide sequence ID" value="XM_013936241.2"/>
</dbReference>
<dbReference type="GeneID" id="106475559"/>
<dbReference type="Proteomes" id="UP000694941">
    <property type="component" value="Unplaced"/>
</dbReference>
<feature type="chain" id="PRO_5047433193" evidence="5">
    <location>
        <begin position="24"/>
        <end position="515"/>
    </location>
</feature>
<evidence type="ECO:0000313" key="7">
    <source>
        <dbReference type="Proteomes" id="UP000694941"/>
    </source>
</evidence>
<keyword evidence="4" id="KW-1133">Transmembrane helix</keyword>
<dbReference type="InterPro" id="IPR032675">
    <property type="entry name" value="LRR_dom_sf"/>
</dbReference>
<sequence>MNTQVAIVTCLILAAGWPVITQGLCPIRCQCNEERLVVVCDEAGLGVVPITLNPDLREFHLRKNNIKGIMAAFSVYHNLEYLDMTSNHLVALGRNNFKLQNKLRILILGHNMISSLHPSTFVGLHGLQILKLTRNFLRELPDNIFTELINLEILDLSENSIDTIYKNAFVGLKNLKILLLKDNKLGHIPTSSFRTIPHVLSIDLGSNNFPVLLDESFVNLVNLEKLKLNSCGIRQIHKSAFKRLNKLIYLFIQDNLLDSIPTEAFFNLKTLLELDIGQNNIKVIEPKSFSGLINIQTISISSGPYLEKIKHEAFSANIRLQHLVVNHNKNLKHIDTKAFSSLTMLRSVSLRNNDFQTFDEDLLPWNDLQHFDLRDNPLVCNCSLSWLLNHYQTRNFSENFSLEMTHVRCAHPLVLRDLTLKSLTVNDLGCHQIQTRRILTGTLIAIGVLILLTLISALWYRQRVANDFKIKCSITLPDTQYENCYRRDTYLREEISPEREWVVKIGRDPFPGRFV</sequence>
<evidence type="ECO:0000313" key="8">
    <source>
        <dbReference type="RefSeq" id="XP_013791695.1"/>
    </source>
</evidence>
<reference evidence="8" key="1">
    <citation type="submission" date="2025-08" db="UniProtKB">
        <authorList>
            <consortium name="RefSeq"/>
        </authorList>
    </citation>
    <scope>IDENTIFICATION</scope>
    <source>
        <tissue evidence="8">Muscle</tissue>
    </source>
</reference>
<dbReference type="InterPro" id="IPR003591">
    <property type="entry name" value="Leu-rich_rpt_typical-subtyp"/>
</dbReference>
<evidence type="ECO:0000256" key="3">
    <source>
        <dbReference type="ARBA" id="ARBA00022737"/>
    </source>
</evidence>
<evidence type="ECO:0000256" key="2">
    <source>
        <dbReference type="ARBA" id="ARBA00022729"/>
    </source>
</evidence>
<dbReference type="SMART" id="SM00082">
    <property type="entry name" value="LRRCT"/>
    <property type="match status" value="1"/>
</dbReference>
<evidence type="ECO:0000256" key="1">
    <source>
        <dbReference type="ARBA" id="ARBA00022614"/>
    </source>
</evidence>
<dbReference type="PANTHER" id="PTHR24369:SF210">
    <property type="entry name" value="CHAOPTIN-RELATED"/>
    <property type="match status" value="1"/>
</dbReference>
<keyword evidence="1" id="KW-0433">Leucine-rich repeat</keyword>
<evidence type="ECO:0000256" key="4">
    <source>
        <dbReference type="SAM" id="Phobius"/>
    </source>
</evidence>
<keyword evidence="4" id="KW-0812">Transmembrane</keyword>
<accession>A0ABM1BZP4</accession>
<dbReference type="InterPro" id="IPR050541">
    <property type="entry name" value="LRR_TM_domain-containing"/>
</dbReference>
<keyword evidence="3" id="KW-0677">Repeat</keyword>
<dbReference type="SUPFAM" id="SSF52058">
    <property type="entry name" value="L domain-like"/>
    <property type="match status" value="1"/>
</dbReference>
<keyword evidence="2 5" id="KW-0732">Signal</keyword>